<dbReference type="InterPro" id="IPR053934">
    <property type="entry name" value="HTTM_dom"/>
</dbReference>
<dbReference type="EMBL" id="BNED01000005">
    <property type="protein sequence ID" value="GHI79212.1"/>
    <property type="molecule type" value="Genomic_DNA"/>
</dbReference>
<dbReference type="PANTHER" id="PTHR39535">
    <property type="entry name" value="SPORULATION-DELAYING PROTEIN SDPB"/>
    <property type="match status" value="1"/>
</dbReference>
<comment type="caution">
    <text evidence="9">The sequence shown here is derived from an EMBL/GenBank/DDBJ whole genome shotgun (WGS) entry which is preliminary data.</text>
</comment>
<feature type="transmembrane region" description="Helical" evidence="6">
    <location>
        <begin position="101"/>
        <end position="128"/>
    </location>
</feature>
<dbReference type="SMART" id="SM00752">
    <property type="entry name" value="HTTM"/>
    <property type="match status" value="1"/>
</dbReference>
<reference evidence="10" key="1">
    <citation type="submission" date="2023-07" db="EMBL/GenBank/DDBJ databases">
        <title>Whole genome shotgun sequence of Streptomyces spororaveus NBRC 15456.</title>
        <authorList>
            <person name="Komaki H."/>
            <person name="Tamura T."/>
        </authorList>
    </citation>
    <scope>NUCLEOTIDE SEQUENCE [LARGE SCALE GENOMIC DNA]</scope>
    <source>
        <strain evidence="10">NBRC 15456</strain>
    </source>
</reference>
<feature type="domain" description="HTTM-like" evidence="8">
    <location>
        <begin position="11"/>
        <end position="286"/>
    </location>
</feature>
<feature type="chain" id="PRO_5046536854" description="HTTM-like domain-containing protein" evidence="7">
    <location>
        <begin position="33"/>
        <end position="338"/>
    </location>
</feature>
<keyword evidence="4 6" id="KW-0472">Membrane</keyword>
<evidence type="ECO:0000256" key="1">
    <source>
        <dbReference type="ARBA" id="ARBA00004127"/>
    </source>
</evidence>
<keyword evidence="10" id="KW-1185">Reference proteome</keyword>
<keyword evidence="7" id="KW-0732">Signal</keyword>
<feature type="transmembrane region" description="Helical" evidence="6">
    <location>
        <begin position="73"/>
        <end position="89"/>
    </location>
</feature>
<dbReference type="Proteomes" id="UP000608522">
    <property type="component" value="Unassembled WGS sequence"/>
</dbReference>
<protein>
    <recommendedName>
        <fullName evidence="8">HTTM-like domain-containing protein</fullName>
    </recommendedName>
</protein>
<dbReference type="PANTHER" id="PTHR39535:SF2">
    <property type="entry name" value="HTTM DOMAIN-CONTAINING PROTEIN"/>
    <property type="match status" value="1"/>
</dbReference>
<dbReference type="InterPro" id="IPR052964">
    <property type="entry name" value="Sporulation_signal_mat"/>
</dbReference>
<evidence type="ECO:0000313" key="9">
    <source>
        <dbReference type="EMBL" id="GHI79212.1"/>
    </source>
</evidence>
<evidence type="ECO:0000256" key="5">
    <source>
        <dbReference type="SAM" id="MobiDB-lite"/>
    </source>
</evidence>
<evidence type="ECO:0000256" key="6">
    <source>
        <dbReference type="SAM" id="Phobius"/>
    </source>
</evidence>
<keyword evidence="2 6" id="KW-0812">Transmembrane</keyword>
<evidence type="ECO:0000259" key="8">
    <source>
        <dbReference type="SMART" id="SM00752"/>
    </source>
</evidence>
<organism evidence="9 10">
    <name type="scientific">Streptomyces spororaveus</name>
    <dbReference type="NCBI Taxonomy" id="284039"/>
    <lineage>
        <taxon>Bacteria</taxon>
        <taxon>Bacillati</taxon>
        <taxon>Actinomycetota</taxon>
        <taxon>Actinomycetes</taxon>
        <taxon>Kitasatosporales</taxon>
        <taxon>Streptomycetaceae</taxon>
        <taxon>Streptomyces</taxon>
    </lineage>
</organism>
<evidence type="ECO:0000313" key="10">
    <source>
        <dbReference type="Proteomes" id="UP000608522"/>
    </source>
</evidence>
<evidence type="ECO:0000256" key="3">
    <source>
        <dbReference type="ARBA" id="ARBA00022989"/>
    </source>
</evidence>
<dbReference type="NCBIfam" id="TIGR04033">
    <property type="entry name" value="export_SdpB"/>
    <property type="match status" value="1"/>
</dbReference>
<name>A0ABQ3TFL3_9ACTN</name>
<comment type="subcellular location">
    <subcellularLocation>
        <location evidence="1">Endomembrane system</location>
        <topology evidence="1">Multi-pass membrane protein</topology>
    </subcellularLocation>
</comment>
<dbReference type="InterPro" id="IPR011020">
    <property type="entry name" value="HTTM-like"/>
</dbReference>
<evidence type="ECO:0000256" key="4">
    <source>
        <dbReference type="ARBA" id="ARBA00023136"/>
    </source>
</evidence>
<feature type="region of interest" description="Disordered" evidence="5">
    <location>
        <begin position="296"/>
        <end position="338"/>
    </location>
</feature>
<gene>
    <name evidence="9" type="primary">yitO</name>
    <name evidence="9" type="ORF">Sspor_47730</name>
</gene>
<feature type="transmembrane region" description="Helical" evidence="6">
    <location>
        <begin position="154"/>
        <end position="177"/>
    </location>
</feature>
<dbReference type="Pfam" id="PF05090">
    <property type="entry name" value="HTTM"/>
    <property type="match status" value="1"/>
</dbReference>
<feature type="transmembrane region" description="Helical" evidence="6">
    <location>
        <begin position="255"/>
        <end position="281"/>
    </location>
</feature>
<dbReference type="InterPro" id="IPR023894">
    <property type="entry name" value="Sporulation_SdpB"/>
</dbReference>
<accession>A0ABQ3TFL3</accession>
<sequence>MPVNQRRIPLPWTNVYGLARTLVALGTAGTLAASSAETLFRPVATIGNYPACTSTTAASLFCLSPDDYTHLTWIKWACVIALLVVASGWRPRLTALPHAYINYSVFSGIAIVDGGDQIALILSVLFVLPALGDRRRWHWAQPPVRTPQTRATQLLALIGTGGLVMLRLQMIVVYFQAAVAKLPHSEWQDGTAMWYWGTNLDFGPAPWLDTLIAPVIGTPLGVALMTWLPLVIEGSLAISLLLPQRLRWWAMGAGLLFHLSIALMMGLWSFALAMAGGILLLCLPLGSTIQFHITEPAVPTPSTPEQEAEPVHVGEQAGAAAPPRRGQMDETGLTQSRQ</sequence>
<evidence type="ECO:0000256" key="7">
    <source>
        <dbReference type="SAM" id="SignalP"/>
    </source>
</evidence>
<feature type="signal peptide" evidence="7">
    <location>
        <begin position="1"/>
        <end position="32"/>
    </location>
</feature>
<evidence type="ECO:0000256" key="2">
    <source>
        <dbReference type="ARBA" id="ARBA00022692"/>
    </source>
</evidence>
<keyword evidence="3 6" id="KW-1133">Transmembrane helix</keyword>
<proteinExistence type="predicted"/>